<dbReference type="GO" id="GO:0016829">
    <property type="term" value="F:lyase activity"/>
    <property type="evidence" value="ECO:0007669"/>
    <property type="project" value="UniProtKB-KW"/>
</dbReference>
<dbReference type="EMBL" id="AP019782">
    <property type="protein sequence ID" value="BBL71762.1"/>
    <property type="molecule type" value="Genomic_DNA"/>
</dbReference>
<keyword evidence="2" id="KW-0456">Lyase</keyword>
<evidence type="ECO:0000256" key="1">
    <source>
        <dbReference type="ARBA" id="ARBA00022723"/>
    </source>
</evidence>
<dbReference type="Pfam" id="PF02570">
    <property type="entry name" value="CbiC"/>
    <property type="match status" value="1"/>
</dbReference>
<dbReference type="Proteomes" id="UP000824988">
    <property type="component" value="Chromosome"/>
</dbReference>
<dbReference type="PANTHER" id="PTHR43588">
    <property type="entry name" value="COBALT-PRECORRIN-8 METHYLMUTASE"/>
    <property type="match status" value="1"/>
</dbReference>
<evidence type="ECO:0000256" key="2">
    <source>
        <dbReference type="ARBA" id="ARBA00023239"/>
    </source>
</evidence>
<dbReference type="Pfam" id="PF01903">
    <property type="entry name" value="CbiX"/>
    <property type="match status" value="2"/>
</dbReference>
<dbReference type="GO" id="GO:0009236">
    <property type="term" value="P:cobalamin biosynthetic process"/>
    <property type="evidence" value="ECO:0007669"/>
    <property type="project" value="InterPro"/>
</dbReference>
<organism evidence="4 5">
    <name type="scientific">Methylogaea oryzae</name>
    <dbReference type="NCBI Taxonomy" id="1295382"/>
    <lineage>
        <taxon>Bacteria</taxon>
        <taxon>Pseudomonadati</taxon>
        <taxon>Pseudomonadota</taxon>
        <taxon>Gammaproteobacteria</taxon>
        <taxon>Methylococcales</taxon>
        <taxon>Methylococcaceae</taxon>
        <taxon>Methylogaea</taxon>
    </lineage>
</organism>
<sequence>MTEGYSIVVAGHGSRDPAGRAEFESLTEIMAGQAGDLPVSHAYLEFATPTVDVALRSAVAAGARKVVLLPSLLLAAGHAKNDMPSELAVLKQEHPEVEFHYAGVAELHPLLLRVCQRRLVEAEAAAGETFPRADTLLVVVGRGTSDPDANSEVYKLARMLEEGMSYGGAYVCYSGTAKPLVMDGLLAAAKLGFNRIVVFPLFLFDGVLVKRIYEAADALAARYPALEVLKAGYLGPTEELAELFLERAREAVEGRAAMNCGLCQYRVQIVGFEGKVGQPQMAHHGHVKGALDKPSQPEAAPVFEPYAPHPIEAESFRIIEAERDWSAYSLGEKIVRQRLVHTSGDLDCGEDLFFSPGAVEAGLRALLRCRRVSADVTMVQSGLRRDLLARLGIETWCGVHDPESYMLAQAEGITRSAAGIRRAWQRWGNDQIVAIGDAPTAVMEAVRLIREHGWRPQLVIGLPVGFVGTRECKEALRRCMQVPRITNAGTRGGSPWAASAVNAIMICAINQLAGAWEL</sequence>
<proteinExistence type="predicted"/>
<dbReference type="InterPro" id="IPR003722">
    <property type="entry name" value="Cbl_synth_CobH/CbiC"/>
</dbReference>
<evidence type="ECO:0000313" key="4">
    <source>
        <dbReference type="EMBL" id="BBL71762.1"/>
    </source>
</evidence>
<accession>A0A8D4VR68</accession>
<dbReference type="PANTHER" id="PTHR43588:SF1">
    <property type="entry name" value="COBALT-PRECORRIN-8 METHYLMUTASE"/>
    <property type="match status" value="1"/>
</dbReference>
<dbReference type="CDD" id="cd03414">
    <property type="entry name" value="CbiX_SirB_C"/>
    <property type="match status" value="1"/>
</dbReference>
<dbReference type="GO" id="GO:0016993">
    <property type="term" value="F:precorrin-8X methylmutase activity"/>
    <property type="evidence" value="ECO:0007669"/>
    <property type="project" value="InterPro"/>
</dbReference>
<feature type="domain" description="Cobalamin biosynthesis precorrin-8X methylmutase CobH/CbiC" evidence="3">
    <location>
        <begin position="311"/>
        <end position="505"/>
    </location>
</feature>
<evidence type="ECO:0000259" key="3">
    <source>
        <dbReference type="Pfam" id="PF02570"/>
    </source>
</evidence>
<protein>
    <recommendedName>
        <fullName evidence="3">Cobalamin biosynthesis precorrin-8X methylmutase CobH/CbiC domain-containing protein</fullName>
    </recommendedName>
</protein>
<dbReference type="InterPro" id="IPR002762">
    <property type="entry name" value="CbiX-like"/>
</dbReference>
<dbReference type="KEGG" id="moz:MoryE10_23680"/>
<evidence type="ECO:0000313" key="5">
    <source>
        <dbReference type="Proteomes" id="UP000824988"/>
    </source>
</evidence>
<dbReference type="AlphaFoldDB" id="A0A8D4VR68"/>
<name>A0A8D4VR68_9GAMM</name>
<gene>
    <name evidence="4" type="ORF">MoryE10_23680</name>
</gene>
<reference evidence="4" key="1">
    <citation type="submission" date="2019-06" db="EMBL/GenBank/DDBJ databases">
        <title>Complete genome sequence of Methylogaea oryzae strain JCM16910.</title>
        <authorList>
            <person name="Asakawa S."/>
        </authorList>
    </citation>
    <scope>NUCLEOTIDE SEQUENCE</scope>
    <source>
        <strain evidence="4">E10</strain>
    </source>
</reference>
<dbReference type="GO" id="GO:0046872">
    <property type="term" value="F:metal ion binding"/>
    <property type="evidence" value="ECO:0007669"/>
    <property type="project" value="UniProtKB-KW"/>
</dbReference>
<dbReference type="RefSeq" id="WP_221047156.1">
    <property type="nucleotide sequence ID" value="NZ_AP019782.1"/>
</dbReference>
<keyword evidence="1" id="KW-0479">Metal-binding</keyword>
<keyword evidence="5" id="KW-1185">Reference proteome</keyword>
<dbReference type="CDD" id="cd03416">
    <property type="entry name" value="CbiX_SirB_N"/>
    <property type="match status" value="1"/>
</dbReference>